<dbReference type="InterPro" id="IPR015421">
    <property type="entry name" value="PyrdxlP-dep_Trfase_major"/>
</dbReference>
<keyword evidence="4" id="KW-0808">Transferase</keyword>
<comment type="similarity">
    <text evidence="3">Belongs to the DegT/DnrJ/EryC1 family.</text>
</comment>
<keyword evidence="2 3" id="KW-0663">Pyridoxal phosphate</keyword>
<gene>
    <name evidence="4" type="ORF">UU49_C0001G0020</name>
</gene>
<name>A0A0G0VGA8_9BACT</name>
<evidence type="ECO:0000256" key="3">
    <source>
        <dbReference type="RuleBase" id="RU004508"/>
    </source>
</evidence>
<dbReference type="EMBL" id="LCAV01000001">
    <property type="protein sequence ID" value="KKS00020.1"/>
    <property type="molecule type" value="Genomic_DNA"/>
</dbReference>
<keyword evidence="4" id="KW-0032">Aminotransferase</keyword>
<dbReference type="AlphaFoldDB" id="A0A0G0VGA8"/>
<evidence type="ECO:0000256" key="2">
    <source>
        <dbReference type="PIRSR" id="PIRSR000390-2"/>
    </source>
</evidence>
<dbReference type="SUPFAM" id="SSF53383">
    <property type="entry name" value="PLP-dependent transferases"/>
    <property type="match status" value="1"/>
</dbReference>
<reference evidence="4 5" key="1">
    <citation type="journal article" date="2015" name="Nature">
        <title>rRNA introns, odd ribosomes, and small enigmatic genomes across a large radiation of phyla.</title>
        <authorList>
            <person name="Brown C.T."/>
            <person name="Hug L.A."/>
            <person name="Thomas B.C."/>
            <person name="Sharon I."/>
            <person name="Castelle C.J."/>
            <person name="Singh A."/>
            <person name="Wilkins M.J."/>
            <person name="Williams K.H."/>
            <person name="Banfield J.F."/>
        </authorList>
    </citation>
    <scope>NUCLEOTIDE SEQUENCE [LARGE SCALE GENOMIC DNA]</scope>
</reference>
<dbReference type="PIRSF" id="PIRSF000390">
    <property type="entry name" value="PLP_StrS"/>
    <property type="match status" value="1"/>
</dbReference>
<dbReference type="STRING" id="1619048.UU49_C0001G0020"/>
<dbReference type="PANTHER" id="PTHR30244:SF39">
    <property type="entry name" value="BLR3650 PROTEIN"/>
    <property type="match status" value="1"/>
</dbReference>
<proteinExistence type="inferred from homology"/>
<dbReference type="PATRIC" id="fig|1619048.3.peg.20"/>
<dbReference type="InterPro" id="IPR015424">
    <property type="entry name" value="PyrdxlP-dep_Trfase"/>
</dbReference>
<organism evidence="4 5">
    <name type="scientific">Candidatus Magasanikbacteria bacterium GW2011_GWC2_41_17</name>
    <dbReference type="NCBI Taxonomy" id="1619048"/>
    <lineage>
        <taxon>Bacteria</taxon>
        <taxon>Candidatus Magasanikiibacteriota</taxon>
    </lineage>
</organism>
<dbReference type="CDD" id="cd00616">
    <property type="entry name" value="AHBA_syn"/>
    <property type="match status" value="1"/>
</dbReference>
<feature type="active site" description="Proton acceptor" evidence="1">
    <location>
        <position position="183"/>
    </location>
</feature>
<dbReference type="Pfam" id="PF01041">
    <property type="entry name" value="DegT_DnrJ_EryC1"/>
    <property type="match status" value="1"/>
</dbReference>
<dbReference type="GO" id="GO:0000271">
    <property type="term" value="P:polysaccharide biosynthetic process"/>
    <property type="evidence" value="ECO:0007669"/>
    <property type="project" value="TreeGrafter"/>
</dbReference>
<protein>
    <submittedName>
        <fullName evidence="4">Aminotransferase</fullName>
    </submittedName>
</protein>
<dbReference type="InterPro" id="IPR015422">
    <property type="entry name" value="PyrdxlP-dep_Trfase_small"/>
</dbReference>
<comment type="caution">
    <text evidence="4">The sequence shown here is derived from an EMBL/GenBank/DDBJ whole genome shotgun (WGS) entry which is preliminary data.</text>
</comment>
<sequence length="375" mass="42357">MRKKLPISRPLIQKDDVSAVAAVLKTGRLSFGPKHIEFEKLFAKKIGTRFAVAVSSGTAGLHLTMVAAGIGSGDEVITSPFSFVASANCILYVGAKPVFADVDIQTGNIDPKKIEERITKKTKAILVVHIFGQSADMDPILKIAKKHKLKIIEDACESVMAEYNGKRVGTFGESAVFAFYPNKQMTTGEGGMITTNSERIYKMCKSLANQGRSDNMQWLDHQCLGYNYRLDEMSAALGLTQLKKLDFMISKRRQVADWYSEFFKKYGVLVATPKIARWNTHTWFVYVVRIINNRVIRDKVIKKLAQKGISSKPYLPSIHLFDFYKKRFGYKMGAYPVSEKISRMSLALPFYIGLKKEDVKYICEQLINILKNYEK</sequence>
<dbReference type="InterPro" id="IPR000653">
    <property type="entry name" value="DegT/StrS_aminotransferase"/>
</dbReference>
<dbReference type="GO" id="GO:0008483">
    <property type="term" value="F:transaminase activity"/>
    <property type="evidence" value="ECO:0007669"/>
    <property type="project" value="UniProtKB-KW"/>
</dbReference>
<feature type="modified residue" description="N6-(pyridoxal phosphate)lysine" evidence="2">
    <location>
        <position position="183"/>
    </location>
</feature>
<dbReference type="Gene3D" id="3.40.640.10">
    <property type="entry name" value="Type I PLP-dependent aspartate aminotransferase-like (Major domain)"/>
    <property type="match status" value="1"/>
</dbReference>
<evidence type="ECO:0000256" key="1">
    <source>
        <dbReference type="PIRSR" id="PIRSR000390-1"/>
    </source>
</evidence>
<dbReference type="PANTHER" id="PTHR30244">
    <property type="entry name" value="TRANSAMINASE"/>
    <property type="match status" value="1"/>
</dbReference>
<evidence type="ECO:0000313" key="4">
    <source>
        <dbReference type="EMBL" id="KKS00020.1"/>
    </source>
</evidence>
<dbReference type="GO" id="GO:0030170">
    <property type="term" value="F:pyridoxal phosphate binding"/>
    <property type="evidence" value="ECO:0007669"/>
    <property type="project" value="TreeGrafter"/>
</dbReference>
<dbReference type="Gene3D" id="3.90.1150.10">
    <property type="entry name" value="Aspartate Aminotransferase, domain 1"/>
    <property type="match status" value="1"/>
</dbReference>
<dbReference type="Proteomes" id="UP000034108">
    <property type="component" value="Unassembled WGS sequence"/>
</dbReference>
<evidence type="ECO:0000313" key="5">
    <source>
        <dbReference type="Proteomes" id="UP000034108"/>
    </source>
</evidence>
<accession>A0A0G0VGA8</accession>